<dbReference type="PANTHER" id="PTHR30055">
    <property type="entry name" value="HTH-TYPE TRANSCRIPTIONAL REGULATOR RUTR"/>
    <property type="match status" value="1"/>
</dbReference>
<keyword evidence="3" id="KW-0804">Transcription</keyword>
<keyword evidence="2 4" id="KW-0238">DNA-binding</keyword>
<feature type="domain" description="HTH tetR-type" evidence="5">
    <location>
        <begin position="9"/>
        <end position="69"/>
    </location>
</feature>
<dbReference type="InterPro" id="IPR009057">
    <property type="entry name" value="Homeodomain-like_sf"/>
</dbReference>
<dbReference type="EMBL" id="UETB01000005">
    <property type="protein sequence ID" value="SSA41862.1"/>
    <property type="molecule type" value="Genomic_DNA"/>
</dbReference>
<dbReference type="SUPFAM" id="SSF46689">
    <property type="entry name" value="Homeodomain-like"/>
    <property type="match status" value="1"/>
</dbReference>
<reference evidence="6 7" key="1">
    <citation type="submission" date="2016-10" db="EMBL/GenBank/DDBJ databases">
        <authorList>
            <person name="Cai Z."/>
        </authorList>
    </citation>
    <scope>NUCLEOTIDE SEQUENCE [LARGE SCALE GENOMIC DNA]</scope>
    <source>
        <strain evidence="6 7">CGMCC 1.10826</strain>
    </source>
</reference>
<dbReference type="PROSITE" id="PS50977">
    <property type="entry name" value="HTH_TETR_2"/>
    <property type="match status" value="1"/>
</dbReference>
<dbReference type="OrthoDB" id="4709966at2"/>
<evidence type="ECO:0000256" key="4">
    <source>
        <dbReference type="PROSITE-ProRule" id="PRU00335"/>
    </source>
</evidence>
<evidence type="ECO:0000259" key="5">
    <source>
        <dbReference type="PROSITE" id="PS50977"/>
    </source>
</evidence>
<dbReference type="InterPro" id="IPR025996">
    <property type="entry name" value="MT1864/Rv1816-like_C"/>
</dbReference>
<dbReference type="GO" id="GO:0003700">
    <property type="term" value="F:DNA-binding transcription factor activity"/>
    <property type="evidence" value="ECO:0007669"/>
    <property type="project" value="TreeGrafter"/>
</dbReference>
<proteinExistence type="predicted"/>
<name>A0A2Y9BY21_9MICO</name>
<dbReference type="InterPro" id="IPR001647">
    <property type="entry name" value="HTH_TetR"/>
</dbReference>
<dbReference type="InterPro" id="IPR050109">
    <property type="entry name" value="HTH-type_TetR-like_transc_reg"/>
</dbReference>
<dbReference type="Gene3D" id="1.10.357.10">
    <property type="entry name" value="Tetracycline Repressor, domain 2"/>
    <property type="match status" value="1"/>
</dbReference>
<sequence>MARPRPHDDALRTALVELASRTVAEHGSGALSLRTVAAAAGTTTAAIYTLFGGRDGLLSAVVDEGFRRFAERLAAVPRTDDPGADLLALGLAYRDNALANPHFYRVMFGSSPGAEAARDGVPTTARPTFRVLRGAVARLPGVPDAEERALELWALAHGLVSLELAELLPGTRAERDARYRSALLGSRR</sequence>
<dbReference type="SUPFAM" id="SSF48498">
    <property type="entry name" value="Tetracyclin repressor-like, C-terminal domain"/>
    <property type="match status" value="1"/>
</dbReference>
<keyword evidence="1" id="KW-0805">Transcription regulation</keyword>
<dbReference type="InterPro" id="IPR036271">
    <property type="entry name" value="Tet_transcr_reg_TetR-rel_C_sf"/>
</dbReference>
<evidence type="ECO:0000256" key="2">
    <source>
        <dbReference type="ARBA" id="ARBA00023125"/>
    </source>
</evidence>
<evidence type="ECO:0000256" key="1">
    <source>
        <dbReference type="ARBA" id="ARBA00023015"/>
    </source>
</evidence>
<dbReference type="Proteomes" id="UP000250222">
    <property type="component" value="Unassembled WGS sequence"/>
</dbReference>
<dbReference type="Pfam" id="PF13305">
    <property type="entry name" value="TetR_C_33"/>
    <property type="match status" value="1"/>
</dbReference>
<organism evidence="6 7">
    <name type="scientific">Georgenia satyanarayanai</name>
    <dbReference type="NCBI Taxonomy" id="860221"/>
    <lineage>
        <taxon>Bacteria</taxon>
        <taxon>Bacillati</taxon>
        <taxon>Actinomycetota</taxon>
        <taxon>Actinomycetes</taxon>
        <taxon>Micrococcales</taxon>
        <taxon>Bogoriellaceae</taxon>
        <taxon>Georgenia</taxon>
    </lineage>
</organism>
<feature type="DNA-binding region" description="H-T-H motif" evidence="4">
    <location>
        <begin position="32"/>
        <end position="51"/>
    </location>
</feature>
<dbReference type="AlphaFoldDB" id="A0A2Y9BY21"/>
<gene>
    <name evidence="6" type="ORF">SAMN05216184_105118</name>
</gene>
<accession>A0A2Y9BY21</accession>
<keyword evidence="7" id="KW-1185">Reference proteome</keyword>
<evidence type="ECO:0000313" key="7">
    <source>
        <dbReference type="Proteomes" id="UP000250222"/>
    </source>
</evidence>
<protein>
    <submittedName>
        <fullName evidence="6">Transcriptional regulator, TetR family</fullName>
    </submittedName>
</protein>
<dbReference type="PANTHER" id="PTHR30055:SF234">
    <property type="entry name" value="HTH-TYPE TRANSCRIPTIONAL REGULATOR BETI"/>
    <property type="match status" value="1"/>
</dbReference>
<dbReference type="RefSeq" id="WP_110852311.1">
    <property type="nucleotide sequence ID" value="NZ_QKLZ01000005.1"/>
</dbReference>
<evidence type="ECO:0000313" key="6">
    <source>
        <dbReference type="EMBL" id="SSA41862.1"/>
    </source>
</evidence>
<dbReference type="Pfam" id="PF00440">
    <property type="entry name" value="TetR_N"/>
    <property type="match status" value="1"/>
</dbReference>
<dbReference type="GO" id="GO:0000976">
    <property type="term" value="F:transcription cis-regulatory region binding"/>
    <property type="evidence" value="ECO:0007669"/>
    <property type="project" value="TreeGrafter"/>
</dbReference>
<evidence type="ECO:0000256" key="3">
    <source>
        <dbReference type="ARBA" id="ARBA00023163"/>
    </source>
</evidence>